<name>A0ABQ9I1L6_9NEOP</name>
<gene>
    <name evidence="1" type="ORF">PR048_009677</name>
</gene>
<dbReference type="EMBL" id="JARBHB010000003">
    <property type="protein sequence ID" value="KAJ8890170.1"/>
    <property type="molecule type" value="Genomic_DNA"/>
</dbReference>
<protein>
    <submittedName>
        <fullName evidence="1">Uncharacterized protein</fullName>
    </submittedName>
</protein>
<evidence type="ECO:0000313" key="1">
    <source>
        <dbReference type="EMBL" id="KAJ8890170.1"/>
    </source>
</evidence>
<sequence>MEELEQIMPPDEFEKCTRGGYFPIRRNHEFWVGTGSDYLTRLYAILKSQGGLTHGRGITVSTLAHYISSFPGCLKMCNIMVKFCEMRSQTTEQHVDLRDSRRTMDRRDLRMQDWLEMYTPLQHEHNLHSLSSGISADSRVNCDKAQVIGETAFQAIVGKTFAEAKISRKSIINSLSVMHNNVTINDKVVPDRENQLLMRIVCIIKSDTEKAEYFKKTDKSPFATLFKNVSPEEIVAVYSPTIVIDGYYLLHAATTTWPRLADYGVKTQEQARWAIGRSCPDIVFGEQTMVPTSQEDVLSNKNNKYHLIAMLKLRLVKAVVRVVQVKDDADVLIVTTALDIGLSENPAILVVRKKLLRNCMTLLQSKKILATQNNAYKLLQKNVSLRLEVVNIFNSPASHPEEVANTGERFVRALYPGGDKLDNIVDLRLHLCNHAVVTHALTASFELAVLLPTKAVLYLHFQSISSGGNLRSDWWRQRRRTDPALPSPSLHTFIGIVNREQKSKDERTEENWKN</sequence>
<evidence type="ECO:0000313" key="2">
    <source>
        <dbReference type="Proteomes" id="UP001159363"/>
    </source>
</evidence>
<proteinExistence type="predicted"/>
<accession>A0ABQ9I1L6</accession>
<keyword evidence="2" id="KW-1185">Reference proteome</keyword>
<comment type="caution">
    <text evidence="1">The sequence shown here is derived from an EMBL/GenBank/DDBJ whole genome shotgun (WGS) entry which is preliminary data.</text>
</comment>
<reference evidence="1 2" key="1">
    <citation type="submission" date="2023-02" db="EMBL/GenBank/DDBJ databases">
        <title>LHISI_Scaffold_Assembly.</title>
        <authorList>
            <person name="Stuart O.P."/>
            <person name="Cleave R."/>
            <person name="Magrath M.J.L."/>
            <person name="Mikheyev A.S."/>
        </authorList>
    </citation>
    <scope>NUCLEOTIDE SEQUENCE [LARGE SCALE GENOMIC DNA]</scope>
    <source>
        <strain evidence="1">Daus_M_001</strain>
        <tissue evidence="1">Leg muscle</tissue>
    </source>
</reference>
<organism evidence="1 2">
    <name type="scientific">Dryococelus australis</name>
    <dbReference type="NCBI Taxonomy" id="614101"/>
    <lineage>
        <taxon>Eukaryota</taxon>
        <taxon>Metazoa</taxon>
        <taxon>Ecdysozoa</taxon>
        <taxon>Arthropoda</taxon>
        <taxon>Hexapoda</taxon>
        <taxon>Insecta</taxon>
        <taxon>Pterygota</taxon>
        <taxon>Neoptera</taxon>
        <taxon>Polyneoptera</taxon>
        <taxon>Phasmatodea</taxon>
        <taxon>Verophasmatodea</taxon>
        <taxon>Anareolatae</taxon>
        <taxon>Phasmatidae</taxon>
        <taxon>Eurycanthinae</taxon>
        <taxon>Dryococelus</taxon>
    </lineage>
</organism>
<dbReference type="Proteomes" id="UP001159363">
    <property type="component" value="Chromosome 3"/>
</dbReference>